<comment type="caution">
    <text evidence="2">The sequence shown here is derived from an EMBL/GenBank/DDBJ whole genome shotgun (WGS) entry which is preliminary data.</text>
</comment>
<dbReference type="RefSeq" id="WP_086817874.1">
    <property type="nucleotide sequence ID" value="NZ_BJMM01000057.1"/>
</dbReference>
<organism evidence="2 3">
    <name type="scientific">Streptomyces cacaoi</name>
    <dbReference type="NCBI Taxonomy" id="1898"/>
    <lineage>
        <taxon>Bacteria</taxon>
        <taxon>Bacillati</taxon>
        <taxon>Actinomycetota</taxon>
        <taxon>Actinomycetes</taxon>
        <taxon>Kitasatosporales</taxon>
        <taxon>Streptomycetaceae</taxon>
        <taxon>Streptomyces</taxon>
    </lineage>
</organism>
<dbReference type="Proteomes" id="UP000319210">
    <property type="component" value="Unassembled WGS sequence"/>
</dbReference>
<reference evidence="2 3" key="1">
    <citation type="submission" date="2019-06" db="EMBL/GenBank/DDBJ databases">
        <title>Whole genome shotgun sequence of Streptomyces cacaoi subsp. cacaoi NBRC 12748.</title>
        <authorList>
            <person name="Hosoyama A."/>
            <person name="Uohara A."/>
            <person name="Ohji S."/>
            <person name="Ichikawa N."/>
        </authorList>
    </citation>
    <scope>NUCLEOTIDE SEQUENCE [LARGE SCALE GENOMIC DNA]</scope>
    <source>
        <strain evidence="2 3">NBRC 12748</strain>
    </source>
</reference>
<proteinExistence type="predicted"/>
<protein>
    <recommendedName>
        <fullName evidence="4">DUF3558 domain-containing protein</fullName>
    </recommendedName>
</protein>
<gene>
    <name evidence="2" type="ORF">SCA03_61780</name>
</gene>
<evidence type="ECO:0008006" key="4">
    <source>
        <dbReference type="Google" id="ProtNLM"/>
    </source>
</evidence>
<sequence>MTHRRRNLLIALASALAVLTGVGWSTGMFDDWRDERSLGDACQGVLAEEALPETLGSERAFAGDSHPALEGALTRCVVRGSEEATPALRVDLRWAGDGHRDALPEGYTDTWAASGAAAPMEHERPGVVSGSGRELHATMALACPAHKDTKGHDALLLTGRLTRPDARADDAQLRADLARFISGSASKAADKYGCRGPERARAGQVAEDPLDHSVPVQAAKGSCAAARDLRRQAADTGLARALETPADPHAPLADCFLATDDNKPGVRLSFISGAYAPSYAKADSLSKIRGASGIDEEENSYAWATAVCPGSSERSLFTTWSVQDSHTKNSAATDPPPDFLHDALTAYAKKTAQDRGCTDLRLPAPNPAHGNDRH</sequence>
<evidence type="ECO:0000313" key="2">
    <source>
        <dbReference type="EMBL" id="GEB53627.1"/>
    </source>
</evidence>
<evidence type="ECO:0000313" key="3">
    <source>
        <dbReference type="Proteomes" id="UP000319210"/>
    </source>
</evidence>
<name>A0A4Y3RAA3_STRCI</name>
<dbReference type="OrthoDB" id="4111494at2"/>
<keyword evidence="3" id="KW-1185">Reference proteome</keyword>
<accession>A0A4Y3RAA3</accession>
<evidence type="ECO:0000256" key="1">
    <source>
        <dbReference type="SAM" id="MobiDB-lite"/>
    </source>
</evidence>
<dbReference type="EMBL" id="BJMM01000057">
    <property type="protein sequence ID" value="GEB53627.1"/>
    <property type="molecule type" value="Genomic_DNA"/>
</dbReference>
<dbReference type="AlphaFoldDB" id="A0A4Y3RAA3"/>
<feature type="region of interest" description="Disordered" evidence="1">
    <location>
        <begin position="352"/>
        <end position="374"/>
    </location>
</feature>